<evidence type="ECO:0000313" key="3">
    <source>
        <dbReference type="EMBL" id="OIQ51589.1"/>
    </source>
</evidence>
<keyword evidence="4" id="KW-1185">Reference proteome</keyword>
<dbReference type="PANTHER" id="PTHR45138">
    <property type="entry name" value="REGULATORY COMPONENTS OF SENSORY TRANSDUCTION SYSTEM"/>
    <property type="match status" value="1"/>
</dbReference>
<dbReference type="GO" id="GO:0052621">
    <property type="term" value="F:diguanylate cyclase activity"/>
    <property type="evidence" value="ECO:0007669"/>
    <property type="project" value="UniProtKB-EC"/>
</dbReference>
<dbReference type="EC" id="2.7.7.65" evidence="1"/>
<dbReference type="PANTHER" id="PTHR45138:SF24">
    <property type="entry name" value="DIGUANYLATE CYCLASE DGCC-RELATED"/>
    <property type="match status" value="1"/>
</dbReference>
<evidence type="ECO:0000313" key="4">
    <source>
        <dbReference type="Proteomes" id="UP000181901"/>
    </source>
</evidence>
<accession>A0A1J5MYK5</accession>
<dbReference type="RefSeq" id="WP_071543716.1">
    <property type="nucleotide sequence ID" value="NZ_LKAQ01000001.1"/>
</dbReference>
<dbReference type="InterPro" id="IPR043128">
    <property type="entry name" value="Rev_trsase/Diguanyl_cyclase"/>
</dbReference>
<evidence type="ECO:0000259" key="2">
    <source>
        <dbReference type="PROSITE" id="PS50887"/>
    </source>
</evidence>
<dbReference type="EMBL" id="LKAQ01000001">
    <property type="protein sequence ID" value="OIQ51589.1"/>
    <property type="molecule type" value="Genomic_DNA"/>
</dbReference>
<dbReference type="Proteomes" id="UP000181901">
    <property type="component" value="Unassembled WGS sequence"/>
</dbReference>
<dbReference type="AlphaFoldDB" id="A0A1J5MYK5"/>
<proteinExistence type="predicted"/>
<dbReference type="InterPro" id="IPR000160">
    <property type="entry name" value="GGDEF_dom"/>
</dbReference>
<dbReference type="GO" id="GO:0043709">
    <property type="term" value="P:cell adhesion involved in single-species biofilm formation"/>
    <property type="evidence" value="ECO:0007669"/>
    <property type="project" value="TreeGrafter"/>
</dbReference>
<feature type="domain" description="GGDEF" evidence="2">
    <location>
        <begin position="123"/>
        <end position="259"/>
    </location>
</feature>
<dbReference type="GO" id="GO:1902201">
    <property type="term" value="P:negative regulation of bacterial-type flagellum-dependent cell motility"/>
    <property type="evidence" value="ECO:0007669"/>
    <property type="project" value="TreeGrafter"/>
</dbReference>
<dbReference type="NCBIfam" id="TIGR00254">
    <property type="entry name" value="GGDEF"/>
    <property type="match status" value="1"/>
</dbReference>
<dbReference type="CDD" id="cd01949">
    <property type="entry name" value="GGDEF"/>
    <property type="match status" value="1"/>
</dbReference>
<dbReference type="GO" id="GO:0005886">
    <property type="term" value="C:plasma membrane"/>
    <property type="evidence" value="ECO:0007669"/>
    <property type="project" value="TreeGrafter"/>
</dbReference>
<reference evidence="3 4" key="1">
    <citation type="submission" date="2015-09" db="EMBL/GenBank/DDBJ databases">
        <title>Genome of Desulfovibrio dechloracetivorans BerOc1, a mercury methylating strain isolated from highly hydrocarbons and metals contaminated coastal sediments.</title>
        <authorList>
            <person name="Goni Urriza M."/>
            <person name="Gassie C."/>
            <person name="Bouchez O."/>
            <person name="Klopp C."/>
            <person name="Ranchou-Peyruse A."/>
            <person name="Remy G."/>
        </authorList>
    </citation>
    <scope>NUCLEOTIDE SEQUENCE [LARGE SCALE GENOMIC DNA]</scope>
    <source>
        <strain evidence="3 4">BerOc1</strain>
    </source>
</reference>
<dbReference type="SMART" id="SM00267">
    <property type="entry name" value="GGDEF"/>
    <property type="match status" value="1"/>
</dbReference>
<dbReference type="InterPro" id="IPR050469">
    <property type="entry name" value="Diguanylate_Cyclase"/>
</dbReference>
<dbReference type="Gene3D" id="3.30.70.270">
    <property type="match status" value="1"/>
</dbReference>
<organism evidence="3 4">
    <name type="scientific">Pseudodesulfovibrio hydrargyri</name>
    <dbReference type="NCBI Taxonomy" id="2125990"/>
    <lineage>
        <taxon>Bacteria</taxon>
        <taxon>Pseudomonadati</taxon>
        <taxon>Thermodesulfobacteriota</taxon>
        <taxon>Desulfovibrionia</taxon>
        <taxon>Desulfovibrionales</taxon>
        <taxon>Desulfovibrionaceae</taxon>
    </lineage>
</organism>
<gene>
    <name evidence="3" type="primary">pleD_1</name>
    <name evidence="3" type="ORF">BerOc1_00043</name>
</gene>
<dbReference type="OrthoDB" id="9790367at2"/>
<name>A0A1J5MYK5_9BACT</name>
<sequence length="283" mass="31959">MPTDKKIKFPENELASELCTLQEELCEYSKGSGENLDQAVWVFRLIQGVSCEEWESIAARRDLGQWLTLPINGDTYPQLKRFQETLERLAYQTDHDPLTGLANRRAFDRILDIEIERSKRARTPLSLAIFDLDDFKRVNDTYGHQKGDEVLSTFARHLKATTRRYDLAARFGGEEFSLIMAGSGLVKAQRLLSRLLNEFRQLEFTTPDGDGTFHVTCSVGLTCYKGSVNITDKELIELADGALYEAKAAGKDQVKVSRLAFADNVPNETLVHANEKQFLFGGK</sequence>
<dbReference type="InterPro" id="IPR029787">
    <property type="entry name" value="Nucleotide_cyclase"/>
</dbReference>
<dbReference type="SUPFAM" id="SSF55073">
    <property type="entry name" value="Nucleotide cyclase"/>
    <property type="match status" value="1"/>
</dbReference>
<dbReference type="FunFam" id="3.30.70.270:FF:000001">
    <property type="entry name" value="Diguanylate cyclase domain protein"/>
    <property type="match status" value="1"/>
</dbReference>
<dbReference type="Pfam" id="PF00990">
    <property type="entry name" value="GGDEF"/>
    <property type="match status" value="1"/>
</dbReference>
<comment type="caution">
    <text evidence="3">The sequence shown here is derived from an EMBL/GenBank/DDBJ whole genome shotgun (WGS) entry which is preliminary data.</text>
</comment>
<dbReference type="PROSITE" id="PS50887">
    <property type="entry name" value="GGDEF"/>
    <property type="match status" value="1"/>
</dbReference>
<protein>
    <recommendedName>
        <fullName evidence="1">diguanylate cyclase</fullName>
        <ecNumber evidence="1">2.7.7.65</ecNumber>
    </recommendedName>
</protein>
<evidence type="ECO:0000256" key="1">
    <source>
        <dbReference type="ARBA" id="ARBA00012528"/>
    </source>
</evidence>